<dbReference type="InterPro" id="IPR004521">
    <property type="entry name" value="Uncharacterised_CHP00451"/>
</dbReference>
<name>A0A7C3F9I3_9CREN</name>
<sequence>MGDRCNLLVKKRHPLSSRDLKSLFEETAKVVPALLMQIDRKKGVELVELEDGIRIYMQGGKPILISDGGKLMPALSASEDVLDSLPKVVVDMGAVPFVANGADVMAPGIRKVDEGAKVGDVVLVVDEKHSKGLAVGVLLMEREEILKKAKGKAVKNVHHVGDEIWKGMRAL</sequence>
<dbReference type="InterPro" id="IPR016437">
    <property type="entry name" value="MCT-1/Tma20"/>
</dbReference>
<dbReference type="GO" id="GO:0001731">
    <property type="term" value="P:formation of translation preinitiation complex"/>
    <property type="evidence" value="ECO:0007669"/>
    <property type="project" value="TreeGrafter"/>
</dbReference>
<gene>
    <name evidence="2" type="ORF">ENS19_00610</name>
</gene>
<dbReference type="InterPro" id="IPR015947">
    <property type="entry name" value="PUA-like_sf"/>
</dbReference>
<dbReference type="GO" id="GO:0003723">
    <property type="term" value="F:RNA binding"/>
    <property type="evidence" value="ECO:0007669"/>
    <property type="project" value="InterPro"/>
</dbReference>
<dbReference type="InterPro" id="IPR022430">
    <property type="entry name" value="CHP03684"/>
</dbReference>
<comment type="caution">
    <text evidence="2">The sequence shown here is derived from an EMBL/GenBank/DDBJ whole genome shotgun (WGS) entry which is preliminary data.</text>
</comment>
<dbReference type="EMBL" id="DSTX01000001">
    <property type="protein sequence ID" value="HFK19767.1"/>
    <property type="molecule type" value="Genomic_DNA"/>
</dbReference>
<dbReference type="Pfam" id="PF01472">
    <property type="entry name" value="PUA"/>
    <property type="match status" value="1"/>
</dbReference>
<dbReference type="InterPro" id="IPR002478">
    <property type="entry name" value="PUA"/>
</dbReference>
<dbReference type="SUPFAM" id="SSF88697">
    <property type="entry name" value="PUA domain-like"/>
    <property type="match status" value="1"/>
</dbReference>
<dbReference type="Gene3D" id="2.30.130.10">
    <property type="entry name" value="PUA domain"/>
    <property type="match status" value="1"/>
</dbReference>
<protein>
    <submittedName>
        <fullName evidence="2">DUF1947 domain-containing protein</fullName>
    </submittedName>
</protein>
<evidence type="ECO:0000259" key="1">
    <source>
        <dbReference type="SMART" id="SM00359"/>
    </source>
</evidence>
<dbReference type="PANTHER" id="PTHR22798:SF0">
    <property type="entry name" value="MALIGNANT T-CELL-AMPLIFIED SEQUENCE 1"/>
    <property type="match status" value="1"/>
</dbReference>
<dbReference type="CDD" id="cd21154">
    <property type="entry name" value="PUA_MJ1432-like"/>
    <property type="match status" value="1"/>
</dbReference>
<feature type="domain" description="PUA" evidence="1">
    <location>
        <begin position="86"/>
        <end position="161"/>
    </location>
</feature>
<organism evidence="2">
    <name type="scientific">Candidatus Methanomethylicus mesodigestus</name>
    <dbReference type="NCBI Taxonomy" id="1867258"/>
    <lineage>
        <taxon>Archaea</taxon>
        <taxon>Thermoproteota</taxon>
        <taxon>Methanosuratincolia</taxon>
        <taxon>Candidatus Methanomethylicales</taxon>
        <taxon>Candidatus Methanomethylicaceae</taxon>
        <taxon>Candidatus Methanomethylicus</taxon>
    </lineage>
</organism>
<dbReference type="InterPro" id="IPR036974">
    <property type="entry name" value="PUA_sf"/>
</dbReference>
<dbReference type="NCBIfam" id="TIGR03684">
    <property type="entry name" value="arCOG00985"/>
    <property type="match status" value="1"/>
</dbReference>
<dbReference type="PROSITE" id="PS50890">
    <property type="entry name" value="PUA"/>
    <property type="match status" value="1"/>
</dbReference>
<dbReference type="PIRSF" id="PIRSF005067">
    <property type="entry name" value="Tma_RNA-bind_prd"/>
    <property type="match status" value="1"/>
</dbReference>
<dbReference type="Gene3D" id="3.10.450.120">
    <property type="entry name" value="Pre-PUA domain, domain 1"/>
    <property type="match status" value="1"/>
</dbReference>
<reference evidence="2" key="1">
    <citation type="journal article" date="2020" name="mSystems">
        <title>Genome- and Community-Level Interaction Insights into Carbon Utilization and Element Cycling Functions of Hydrothermarchaeota in Hydrothermal Sediment.</title>
        <authorList>
            <person name="Zhou Z."/>
            <person name="Liu Y."/>
            <person name="Xu W."/>
            <person name="Pan J."/>
            <person name="Luo Z.H."/>
            <person name="Li M."/>
        </authorList>
    </citation>
    <scope>NUCLEOTIDE SEQUENCE [LARGE SCALE GENOMIC DNA]</scope>
    <source>
        <strain evidence="2">SpSt-468</strain>
    </source>
</reference>
<dbReference type="SMART" id="SM00359">
    <property type="entry name" value="PUA"/>
    <property type="match status" value="1"/>
</dbReference>
<dbReference type="NCBIfam" id="TIGR00451">
    <property type="entry name" value="unchar_dom_2"/>
    <property type="match status" value="1"/>
</dbReference>
<dbReference type="PANTHER" id="PTHR22798">
    <property type="entry name" value="MCT-1 PROTEIN"/>
    <property type="match status" value="1"/>
</dbReference>
<proteinExistence type="predicted"/>
<accession>A0A7C3F9I3</accession>
<dbReference type="AlphaFoldDB" id="A0A7C3F9I3"/>
<evidence type="ECO:0000313" key="2">
    <source>
        <dbReference type="EMBL" id="HFK19767.1"/>
    </source>
</evidence>